<dbReference type="EMBL" id="VCIA01000001">
    <property type="protein sequence ID" value="TMN22141.1"/>
    <property type="molecule type" value="Genomic_DNA"/>
</dbReference>
<evidence type="ECO:0000259" key="1">
    <source>
        <dbReference type="Pfam" id="PF12867"/>
    </source>
</evidence>
<dbReference type="SUPFAM" id="SSF109854">
    <property type="entry name" value="DinB/YfiT-like putative metalloenzymes"/>
    <property type="match status" value="1"/>
</dbReference>
<keyword evidence="5" id="KW-1185">Reference proteome</keyword>
<evidence type="ECO:0000313" key="5">
    <source>
        <dbReference type="Proteomes" id="UP000319280"/>
    </source>
</evidence>
<dbReference type="Pfam" id="PF12867">
    <property type="entry name" value="DinB_2"/>
    <property type="match status" value="1"/>
</dbReference>
<dbReference type="Proteomes" id="UP000319280">
    <property type="component" value="Unassembled WGS sequence"/>
</dbReference>
<dbReference type="AlphaFoldDB" id="A0A549YGF6"/>
<dbReference type="Proteomes" id="UP000306980">
    <property type="component" value="Unassembled WGS sequence"/>
</dbReference>
<evidence type="ECO:0000313" key="2">
    <source>
        <dbReference type="EMBL" id="TMN22141.1"/>
    </source>
</evidence>
<dbReference type="Gene3D" id="1.20.120.450">
    <property type="entry name" value="dinb family like domain"/>
    <property type="match status" value="1"/>
</dbReference>
<dbReference type="InterPro" id="IPR034660">
    <property type="entry name" value="DinB/YfiT-like"/>
</dbReference>
<comment type="caution">
    <text evidence="3">The sequence shown here is derived from an EMBL/GenBank/DDBJ whole genome shotgun (WGS) entry which is preliminary data.</text>
</comment>
<dbReference type="OrthoDB" id="4295522at2"/>
<dbReference type="RefSeq" id="WP_138603050.1">
    <property type="nucleotide sequence ID" value="NZ_VCIA01000001.1"/>
</dbReference>
<proteinExistence type="predicted"/>
<dbReference type="InterPro" id="IPR024775">
    <property type="entry name" value="DinB-like"/>
</dbReference>
<reference evidence="2 4" key="1">
    <citation type="submission" date="2019-05" db="EMBL/GenBank/DDBJ databases">
        <title>Genomic analysis of Lentibacillus sp. NKC220-2.</title>
        <authorList>
            <person name="Oh Y.J."/>
        </authorList>
    </citation>
    <scope>NUCLEOTIDE SEQUENCE [LARGE SCALE GENOMIC DNA]</scope>
    <source>
        <strain evidence="2 4">NKC220-2</strain>
    </source>
</reference>
<name>A0A549YGF6_9BACI</name>
<evidence type="ECO:0000313" key="4">
    <source>
        <dbReference type="Proteomes" id="UP000306980"/>
    </source>
</evidence>
<feature type="domain" description="DinB-like" evidence="1">
    <location>
        <begin position="7"/>
        <end position="139"/>
    </location>
</feature>
<reference evidence="3 5" key="2">
    <citation type="submission" date="2019-07" db="EMBL/GenBank/DDBJ databases">
        <title>Genomic analysis of Lentibacillus sp. NKC851-2.</title>
        <authorList>
            <person name="Oh Y.J."/>
        </authorList>
    </citation>
    <scope>NUCLEOTIDE SEQUENCE [LARGE SCALE GENOMIC DNA]</scope>
    <source>
        <strain evidence="3 5">NKC851-2</strain>
    </source>
</reference>
<accession>A0A5S3QLN9</accession>
<protein>
    <submittedName>
        <fullName evidence="3">DinB family protein</fullName>
    </submittedName>
</protein>
<accession>A0A549YGF6</accession>
<organism evidence="3 5">
    <name type="scientific">Lentibacillus cibarius</name>
    <dbReference type="NCBI Taxonomy" id="2583219"/>
    <lineage>
        <taxon>Bacteria</taxon>
        <taxon>Bacillati</taxon>
        <taxon>Bacillota</taxon>
        <taxon>Bacilli</taxon>
        <taxon>Bacillales</taxon>
        <taxon>Bacillaceae</taxon>
        <taxon>Lentibacillus</taxon>
    </lineage>
</organism>
<gene>
    <name evidence="2" type="ORF">FFL34_08380</name>
    <name evidence="3" type="ORF">FH966_03815</name>
</gene>
<evidence type="ECO:0000313" key="3">
    <source>
        <dbReference type="EMBL" id="TRM10917.1"/>
    </source>
</evidence>
<sequence>MDFLYKQFEMSRHMFLREVNQTNQGVLDVQPNGFSNNIHWQVGHVLTVTEQFLFGFPNDDSNLPQNYKDLFGNGSSPAAWPDNVPSVDELTEQLQKQLERMKEIPKEKFNEQLPEPFLGAETFGELAALAVVHESNHAGRVNAMKKAIG</sequence>
<dbReference type="EMBL" id="VJMZ01000001">
    <property type="protein sequence ID" value="TRM10917.1"/>
    <property type="molecule type" value="Genomic_DNA"/>
</dbReference>